<dbReference type="Gene3D" id="3.40.50.720">
    <property type="entry name" value="NAD(P)-binding Rossmann-like Domain"/>
    <property type="match status" value="1"/>
</dbReference>
<comment type="similarity">
    <text evidence="2">Belongs to the 3-hydroxyacyl-CoA dehydrogenase family.</text>
</comment>
<dbReference type="Pfam" id="PF00378">
    <property type="entry name" value="ECH_1"/>
    <property type="match status" value="1"/>
</dbReference>
<name>A0AAW5E2W8_9BACI</name>
<dbReference type="Pfam" id="PF02737">
    <property type="entry name" value="3HCDH_N"/>
    <property type="match status" value="1"/>
</dbReference>
<evidence type="ECO:0000256" key="5">
    <source>
        <dbReference type="ARBA" id="ARBA00023002"/>
    </source>
</evidence>
<keyword evidence="12" id="KW-1185">Reference proteome</keyword>
<sequence>MIQSIKKAAVLGSGVMGSGIAAHLANIGIPTLLLDIVPRELSEDEKKKGFTLEDKQVRNRLSNSALQKLLKQKPAPLTSKSNLSLLTAGNFEDDMEKLADVDWIIEVVVENLEIKKKVFSQVDAVRKPGSIVSSNTSGISVEAMAEGRSEDFQKHFLGTHFFNPPRYLKLLEVIPTKKTDPEILSFIKTFGEDVLGKGVVEAKDTPNFIANRIGTYGLLVTVREMLKGGYSVGEVDSVTGPMIGRPKSATFRTLDVVGLDTFIHVAKNVFEQVEGEEKEVFDVPAFMKTMLEKGWLGSKSGQGFFLKQGKEIVELNPDTLEYGERKKLKTPTTEAIKQVKGLPNKLKTLLYSEDRAGKLLWNITSPALLYSANLLGEIADDIVAIDEAMRWGFGWQLGPFETWDAIGLEKSVKKMETEGKSVPAWIKEMLANGHTSFYKKENGAVSFYHNGEYKALTVNPKNINIKSLKETNGVIKKNSGASLIDLGDDVALLEFTSPNNAIGIDIIQMINYSLEEVGRNYKGLVIGNQAKNFCVGANLAMILMEAQDDNYFDIEMIVRHFQQAMMNIKYSEKPVVAAPFGMTLGGGSEICLPAAQVQASSETYMGLVEVGVGLIPGGGGNKELYINHLQGLPNGVDFELQNVANKVFETIAMAKVSTSADEARTNNFLSREDGISFNGDHLIHDAKQAVLALSTNGYKAPVRKKVPVVGESGYATLLLGAQSMKYSGFISDHDLKIAKKLAWVIAGGNVPYGTEVDEQYLLDLEREAFLSLVGEPKSQQRMQHMLVKGKPLRN</sequence>
<evidence type="ECO:0000256" key="3">
    <source>
        <dbReference type="ARBA" id="ARBA00022832"/>
    </source>
</evidence>
<dbReference type="SUPFAM" id="SSF51735">
    <property type="entry name" value="NAD(P)-binding Rossmann-fold domains"/>
    <property type="match status" value="1"/>
</dbReference>
<dbReference type="Gene3D" id="1.10.1040.50">
    <property type="match status" value="1"/>
</dbReference>
<feature type="domain" description="3-hydroxyacyl-CoA dehydrogenase C-terminal" evidence="9">
    <location>
        <begin position="208"/>
        <end position="305"/>
    </location>
</feature>
<dbReference type="EMBL" id="JAKTTI010000012">
    <property type="protein sequence ID" value="MCH1625580.1"/>
    <property type="molecule type" value="Genomic_DNA"/>
</dbReference>
<evidence type="ECO:0000256" key="1">
    <source>
        <dbReference type="ARBA" id="ARBA00005005"/>
    </source>
</evidence>
<comment type="pathway">
    <text evidence="1">Lipid metabolism; fatty acid beta-oxidation.</text>
</comment>
<dbReference type="InterPro" id="IPR006176">
    <property type="entry name" value="3-OHacyl-CoA_DH_NAD-bd"/>
</dbReference>
<dbReference type="GO" id="GO:0003857">
    <property type="term" value="F:(3S)-3-hydroxyacyl-CoA dehydrogenase (NAD+) activity"/>
    <property type="evidence" value="ECO:0007669"/>
    <property type="project" value="UniProtKB-EC"/>
</dbReference>
<comment type="caution">
    <text evidence="11">The sequence shown here is derived from an EMBL/GenBank/DDBJ whole genome shotgun (WGS) entry which is preliminary data.</text>
</comment>
<evidence type="ECO:0000256" key="4">
    <source>
        <dbReference type="ARBA" id="ARBA00022963"/>
    </source>
</evidence>
<evidence type="ECO:0000259" key="9">
    <source>
        <dbReference type="Pfam" id="PF00725"/>
    </source>
</evidence>
<evidence type="ECO:0000313" key="11">
    <source>
        <dbReference type="EMBL" id="MCH1625580.1"/>
    </source>
</evidence>
<dbReference type="PANTHER" id="PTHR48075:SF7">
    <property type="entry name" value="3-HYDROXYACYL-COA DEHYDROGENASE-RELATED"/>
    <property type="match status" value="1"/>
</dbReference>
<dbReference type="PANTHER" id="PTHR48075">
    <property type="entry name" value="3-HYDROXYACYL-COA DEHYDROGENASE FAMILY PROTEIN"/>
    <property type="match status" value="1"/>
</dbReference>
<dbReference type="GO" id="GO:0016042">
    <property type="term" value="P:lipid catabolic process"/>
    <property type="evidence" value="ECO:0007669"/>
    <property type="project" value="UniProtKB-KW"/>
</dbReference>
<evidence type="ECO:0000256" key="6">
    <source>
        <dbReference type="ARBA" id="ARBA00023027"/>
    </source>
</evidence>
<feature type="domain" description="3-hydroxyacyl-CoA dehydrogenase C-terminal" evidence="9">
    <location>
        <begin position="372"/>
        <end position="417"/>
    </location>
</feature>
<keyword evidence="3" id="KW-0276">Fatty acid metabolism</keyword>
<dbReference type="InterPro" id="IPR029045">
    <property type="entry name" value="ClpP/crotonase-like_dom_sf"/>
</dbReference>
<keyword evidence="6" id="KW-0520">NAD</keyword>
<reference evidence="11" key="1">
    <citation type="submission" date="2022-02" db="EMBL/GenBank/DDBJ databases">
        <title>Fredinandcohnia quinoae sp. nov. isolated from Chenopodium quinoa seeds.</title>
        <authorList>
            <person name="Saati-Santamaria Z."/>
            <person name="Flores-Felix J.D."/>
            <person name="Igual J.M."/>
            <person name="Velazquez E."/>
            <person name="Garcia-Fraile P."/>
            <person name="Martinez-Molina E."/>
        </authorList>
    </citation>
    <scope>NUCLEOTIDE SEQUENCE</scope>
    <source>
        <strain evidence="11">SECRCQ15</strain>
    </source>
</reference>
<keyword evidence="7" id="KW-0443">Lipid metabolism</keyword>
<keyword evidence="5" id="KW-0560">Oxidoreductase</keyword>
<dbReference type="InterPro" id="IPR001753">
    <property type="entry name" value="Enoyl-CoA_hydra/iso"/>
</dbReference>
<gene>
    <name evidence="11" type="ORF">MJG50_09585</name>
</gene>
<evidence type="ECO:0000256" key="2">
    <source>
        <dbReference type="ARBA" id="ARBA00009463"/>
    </source>
</evidence>
<dbReference type="Pfam" id="PF00725">
    <property type="entry name" value="3HCDH"/>
    <property type="match status" value="2"/>
</dbReference>
<dbReference type="CDD" id="cd06558">
    <property type="entry name" value="crotonase-like"/>
    <property type="match status" value="1"/>
</dbReference>
<dbReference type="AlphaFoldDB" id="A0AAW5E2W8"/>
<dbReference type="Gene3D" id="3.90.226.10">
    <property type="entry name" value="2-enoyl-CoA Hydratase, Chain A, domain 1"/>
    <property type="match status" value="1"/>
</dbReference>
<dbReference type="GO" id="GO:0070403">
    <property type="term" value="F:NAD+ binding"/>
    <property type="evidence" value="ECO:0007669"/>
    <property type="project" value="InterPro"/>
</dbReference>
<organism evidence="11 12">
    <name type="scientific">Fredinandcohnia quinoae</name>
    <dbReference type="NCBI Taxonomy" id="2918902"/>
    <lineage>
        <taxon>Bacteria</taxon>
        <taxon>Bacillati</taxon>
        <taxon>Bacillota</taxon>
        <taxon>Bacilli</taxon>
        <taxon>Bacillales</taxon>
        <taxon>Bacillaceae</taxon>
        <taxon>Fredinandcohnia</taxon>
    </lineage>
</organism>
<dbReference type="Proteomes" id="UP001431131">
    <property type="component" value="Unassembled WGS sequence"/>
</dbReference>
<keyword evidence="4" id="KW-0442">Lipid degradation</keyword>
<evidence type="ECO:0000256" key="8">
    <source>
        <dbReference type="ARBA" id="ARBA00049556"/>
    </source>
</evidence>
<dbReference type="SUPFAM" id="SSF52096">
    <property type="entry name" value="ClpP/crotonase"/>
    <property type="match status" value="1"/>
</dbReference>
<dbReference type="InterPro" id="IPR006108">
    <property type="entry name" value="3HC_DH_C"/>
</dbReference>
<comment type="catalytic activity">
    <reaction evidence="8">
        <text>a (3S)-3-hydroxyacyl-CoA + NAD(+) = a 3-oxoacyl-CoA + NADH + H(+)</text>
        <dbReference type="Rhea" id="RHEA:22432"/>
        <dbReference type="ChEBI" id="CHEBI:15378"/>
        <dbReference type="ChEBI" id="CHEBI:57318"/>
        <dbReference type="ChEBI" id="CHEBI:57540"/>
        <dbReference type="ChEBI" id="CHEBI:57945"/>
        <dbReference type="ChEBI" id="CHEBI:90726"/>
        <dbReference type="EC" id="1.1.1.35"/>
    </reaction>
</comment>
<proteinExistence type="inferred from homology"/>
<evidence type="ECO:0000313" key="12">
    <source>
        <dbReference type="Proteomes" id="UP001431131"/>
    </source>
</evidence>
<evidence type="ECO:0000256" key="7">
    <source>
        <dbReference type="ARBA" id="ARBA00023098"/>
    </source>
</evidence>
<dbReference type="SUPFAM" id="SSF48179">
    <property type="entry name" value="6-phosphogluconate dehydrogenase C-terminal domain-like"/>
    <property type="match status" value="2"/>
</dbReference>
<feature type="domain" description="3-hydroxyacyl-CoA dehydrogenase NAD binding" evidence="10">
    <location>
        <begin position="7"/>
        <end position="205"/>
    </location>
</feature>
<dbReference type="RefSeq" id="WP_240255195.1">
    <property type="nucleotide sequence ID" value="NZ_JAKTTI010000012.1"/>
</dbReference>
<accession>A0AAW5E2W8</accession>
<protein>
    <submittedName>
        <fullName evidence="11">3-hydroxyacyl-CoA dehydrogenase/enoyl-CoA hydratase family protein</fullName>
    </submittedName>
</protein>
<dbReference type="InterPro" id="IPR036291">
    <property type="entry name" value="NAD(P)-bd_dom_sf"/>
</dbReference>
<dbReference type="InterPro" id="IPR008927">
    <property type="entry name" value="6-PGluconate_DH-like_C_sf"/>
</dbReference>
<dbReference type="GO" id="GO:0006631">
    <property type="term" value="P:fatty acid metabolic process"/>
    <property type="evidence" value="ECO:0007669"/>
    <property type="project" value="UniProtKB-KW"/>
</dbReference>
<evidence type="ECO:0000259" key="10">
    <source>
        <dbReference type="Pfam" id="PF02737"/>
    </source>
</evidence>